<gene>
    <name evidence="2" type="ORF">METZ01_LOCUS159821</name>
</gene>
<proteinExistence type="predicted"/>
<dbReference type="EMBL" id="UINC01027546">
    <property type="protein sequence ID" value="SVB06967.1"/>
    <property type="molecule type" value="Genomic_DNA"/>
</dbReference>
<dbReference type="AlphaFoldDB" id="A0A382B175"/>
<evidence type="ECO:0000313" key="2">
    <source>
        <dbReference type="EMBL" id="SVB06967.1"/>
    </source>
</evidence>
<evidence type="ECO:0000256" key="1">
    <source>
        <dbReference type="SAM" id="Phobius"/>
    </source>
</evidence>
<reference evidence="2" key="1">
    <citation type="submission" date="2018-05" db="EMBL/GenBank/DDBJ databases">
        <authorList>
            <person name="Lanie J.A."/>
            <person name="Ng W.-L."/>
            <person name="Kazmierczak K.M."/>
            <person name="Andrzejewski T.M."/>
            <person name="Davidsen T.M."/>
            <person name="Wayne K.J."/>
            <person name="Tettelin H."/>
            <person name="Glass J.I."/>
            <person name="Rusch D."/>
            <person name="Podicherti R."/>
            <person name="Tsui H.-C.T."/>
            <person name="Winkler M.E."/>
        </authorList>
    </citation>
    <scope>NUCLEOTIDE SEQUENCE</scope>
</reference>
<sequence length="56" mass="6414">MINYLLVIAELSLDDLTIYSPAELLRLKIYLSMIGSLLLTFPLWFRGFYNFSGPGL</sequence>
<keyword evidence="1" id="KW-0812">Transmembrane</keyword>
<protein>
    <recommendedName>
        <fullName evidence="3">NADH:quinone oxidoreductase/Mrp antiporter membrane subunit domain-containing protein</fullName>
    </recommendedName>
</protein>
<accession>A0A382B175</accession>
<keyword evidence="1" id="KW-1133">Transmembrane helix</keyword>
<name>A0A382B175_9ZZZZ</name>
<feature type="transmembrane region" description="Helical" evidence="1">
    <location>
        <begin position="29"/>
        <end position="49"/>
    </location>
</feature>
<keyword evidence="1" id="KW-0472">Membrane</keyword>
<organism evidence="2">
    <name type="scientific">marine metagenome</name>
    <dbReference type="NCBI Taxonomy" id="408172"/>
    <lineage>
        <taxon>unclassified sequences</taxon>
        <taxon>metagenomes</taxon>
        <taxon>ecological metagenomes</taxon>
    </lineage>
</organism>
<feature type="non-terminal residue" evidence="2">
    <location>
        <position position="56"/>
    </location>
</feature>
<evidence type="ECO:0008006" key="3">
    <source>
        <dbReference type="Google" id="ProtNLM"/>
    </source>
</evidence>